<evidence type="ECO:0000313" key="5">
    <source>
        <dbReference type="Proteomes" id="UP000824236"/>
    </source>
</evidence>
<dbReference type="Gene3D" id="3.90.550.10">
    <property type="entry name" value="Spore Coat Polysaccharide Biosynthesis Protein SpsA, Chain A"/>
    <property type="match status" value="1"/>
</dbReference>
<proteinExistence type="predicted"/>
<evidence type="ECO:0000256" key="1">
    <source>
        <dbReference type="ARBA" id="ARBA00022676"/>
    </source>
</evidence>
<dbReference type="InterPro" id="IPR029044">
    <property type="entry name" value="Nucleotide-diphossugar_trans"/>
</dbReference>
<sequence>MPKISVIVPVYKAEAYLHRCVDSLLAQTFQDFEVLLVDDGSPDRSGEICDEYARQDSRVRVFHKENGGVSSARQCGMDNALGEYTIHADSDDWVEPAMLEELYQKAKEEDADMVICDFYEESREHSVLKNQKPTALKHDSVLSDLFYRLHGSSWNKLVRRGCLEKYKIKYPLELSYCEDLYVNACLVANDIRIAYLPKAFYHYDVGINEHSLIKKPLKEILMQEQVLYRLLEKKLPAPYFQCIKLKMLPHMAYKALCIGSPYLKTFKSDYDALRPCIGKLDIAFQLKLILILSYKMSPGIVHVILRIKHCFR</sequence>
<dbReference type="EMBL" id="JAHLFO010000004">
    <property type="protein sequence ID" value="MBU3812993.1"/>
    <property type="molecule type" value="Genomic_DNA"/>
</dbReference>
<name>A0A9E2KDY0_9BACE</name>
<dbReference type="Proteomes" id="UP000824236">
    <property type="component" value="Unassembled WGS sequence"/>
</dbReference>
<gene>
    <name evidence="4" type="ORF">H9791_00590</name>
</gene>
<organism evidence="4 5">
    <name type="scientific">Candidatus Bacteroides intestinipullorum</name>
    <dbReference type="NCBI Taxonomy" id="2838471"/>
    <lineage>
        <taxon>Bacteria</taxon>
        <taxon>Pseudomonadati</taxon>
        <taxon>Bacteroidota</taxon>
        <taxon>Bacteroidia</taxon>
        <taxon>Bacteroidales</taxon>
        <taxon>Bacteroidaceae</taxon>
        <taxon>Bacteroides</taxon>
    </lineage>
</organism>
<dbReference type="PANTHER" id="PTHR22916">
    <property type="entry name" value="GLYCOSYLTRANSFERASE"/>
    <property type="match status" value="1"/>
</dbReference>
<dbReference type="Pfam" id="PF00535">
    <property type="entry name" value="Glycos_transf_2"/>
    <property type="match status" value="1"/>
</dbReference>
<evidence type="ECO:0000313" key="4">
    <source>
        <dbReference type="EMBL" id="MBU3812993.1"/>
    </source>
</evidence>
<dbReference type="AlphaFoldDB" id="A0A9E2KDY0"/>
<feature type="domain" description="Glycosyltransferase 2-like" evidence="3">
    <location>
        <begin position="5"/>
        <end position="131"/>
    </location>
</feature>
<dbReference type="CDD" id="cd00761">
    <property type="entry name" value="Glyco_tranf_GTA_type"/>
    <property type="match status" value="1"/>
</dbReference>
<dbReference type="PANTHER" id="PTHR22916:SF51">
    <property type="entry name" value="GLYCOSYLTRANSFERASE EPSH-RELATED"/>
    <property type="match status" value="1"/>
</dbReference>
<accession>A0A9E2KDY0</accession>
<evidence type="ECO:0000259" key="3">
    <source>
        <dbReference type="Pfam" id="PF00535"/>
    </source>
</evidence>
<dbReference type="SUPFAM" id="SSF53448">
    <property type="entry name" value="Nucleotide-diphospho-sugar transferases"/>
    <property type="match status" value="1"/>
</dbReference>
<dbReference type="GO" id="GO:0016758">
    <property type="term" value="F:hexosyltransferase activity"/>
    <property type="evidence" value="ECO:0007669"/>
    <property type="project" value="UniProtKB-ARBA"/>
</dbReference>
<reference evidence="4" key="2">
    <citation type="submission" date="2021-04" db="EMBL/GenBank/DDBJ databases">
        <authorList>
            <person name="Gilroy R."/>
        </authorList>
    </citation>
    <scope>NUCLEOTIDE SEQUENCE</scope>
    <source>
        <strain evidence="4">B3-3758</strain>
    </source>
</reference>
<reference evidence="4" key="1">
    <citation type="journal article" date="2021" name="PeerJ">
        <title>Extensive microbial diversity within the chicken gut microbiome revealed by metagenomics and culture.</title>
        <authorList>
            <person name="Gilroy R."/>
            <person name="Ravi A."/>
            <person name="Getino M."/>
            <person name="Pursley I."/>
            <person name="Horton D.L."/>
            <person name="Alikhan N.F."/>
            <person name="Baker D."/>
            <person name="Gharbi K."/>
            <person name="Hall N."/>
            <person name="Watson M."/>
            <person name="Adriaenssens E.M."/>
            <person name="Foster-Nyarko E."/>
            <person name="Jarju S."/>
            <person name="Secka A."/>
            <person name="Antonio M."/>
            <person name="Oren A."/>
            <person name="Chaudhuri R.R."/>
            <person name="La Ragione R."/>
            <person name="Hildebrand F."/>
            <person name="Pallen M.J."/>
        </authorList>
    </citation>
    <scope>NUCLEOTIDE SEQUENCE</scope>
    <source>
        <strain evidence="4">B3-3758</strain>
    </source>
</reference>
<dbReference type="InterPro" id="IPR001173">
    <property type="entry name" value="Glyco_trans_2-like"/>
</dbReference>
<protein>
    <submittedName>
        <fullName evidence="4">Glycosyltransferase family 2 protein</fullName>
    </submittedName>
</protein>
<keyword evidence="1" id="KW-0328">Glycosyltransferase</keyword>
<keyword evidence="2" id="KW-0808">Transferase</keyword>
<evidence type="ECO:0000256" key="2">
    <source>
        <dbReference type="ARBA" id="ARBA00022679"/>
    </source>
</evidence>
<comment type="caution">
    <text evidence="4">The sequence shown here is derived from an EMBL/GenBank/DDBJ whole genome shotgun (WGS) entry which is preliminary data.</text>
</comment>